<dbReference type="PROSITE" id="PS00118">
    <property type="entry name" value="PA2_HIS"/>
    <property type="match status" value="1"/>
</dbReference>
<comment type="caution">
    <text evidence="22">The sequence shown here is derived from an EMBL/GenBank/DDBJ whole genome shotgun (WGS) entry which is preliminary data.</text>
</comment>
<proteinExistence type="inferred from homology"/>
<dbReference type="CDD" id="cd00125">
    <property type="entry name" value="PLA2c"/>
    <property type="match status" value="1"/>
</dbReference>
<feature type="domain" description="Phospholipase A2-like central" evidence="21">
    <location>
        <begin position="24"/>
        <end position="149"/>
    </location>
</feature>
<comment type="catalytic activity">
    <reaction evidence="10">
        <text>1-hexadecanoyl-2-(9Z-octadecenoyl)-sn-glycero-3-phospho-(1'-sn-glycerol) + H2O = 1-hexadecanoyl-sn-glycero-3-phospho-(1'-sn-glycerol) + (9Z)-octadecenoate + H(+)</text>
        <dbReference type="Rhea" id="RHEA:40919"/>
        <dbReference type="ChEBI" id="CHEBI:15377"/>
        <dbReference type="ChEBI" id="CHEBI:15378"/>
        <dbReference type="ChEBI" id="CHEBI:30823"/>
        <dbReference type="ChEBI" id="CHEBI:72841"/>
        <dbReference type="ChEBI" id="CHEBI:75158"/>
    </reaction>
    <physiologicalReaction direction="left-to-right" evidence="10">
        <dbReference type="Rhea" id="RHEA:40920"/>
    </physiologicalReaction>
</comment>
<keyword evidence="8 18" id="KW-1015">Disulfide bond</keyword>
<feature type="disulfide bond" evidence="18">
    <location>
        <begin position="67"/>
        <end position="130"/>
    </location>
</feature>
<dbReference type="InterPro" id="IPR033113">
    <property type="entry name" value="PLA2_histidine"/>
</dbReference>
<evidence type="ECO:0000313" key="22">
    <source>
        <dbReference type="EMBL" id="KAK9522403.1"/>
    </source>
</evidence>
<dbReference type="GO" id="GO:0005509">
    <property type="term" value="F:calcium ion binding"/>
    <property type="evidence" value="ECO:0007669"/>
    <property type="project" value="InterPro"/>
</dbReference>
<evidence type="ECO:0000256" key="13">
    <source>
        <dbReference type="ARBA" id="ARBA00048373"/>
    </source>
</evidence>
<feature type="disulfide bond" evidence="18">
    <location>
        <begin position="52"/>
        <end position="68"/>
    </location>
</feature>
<comment type="cofactor">
    <cofactor evidence="17">
        <name>Ca(2+)</name>
        <dbReference type="ChEBI" id="CHEBI:29108"/>
    </cofactor>
    <text evidence="17">Binds 1 Ca(2+) ion per subunit.</text>
</comment>
<evidence type="ECO:0000256" key="8">
    <source>
        <dbReference type="ARBA" id="ARBA00023157"/>
    </source>
</evidence>
<evidence type="ECO:0000256" key="5">
    <source>
        <dbReference type="ARBA" id="ARBA00022801"/>
    </source>
</evidence>
<dbReference type="GO" id="GO:0016042">
    <property type="term" value="P:lipid catabolic process"/>
    <property type="evidence" value="ECO:0007669"/>
    <property type="project" value="InterPro"/>
</dbReference>
<comment type="catalytic activity">
    <reaction evidence="15">
        <text>1-hexadecanoyl-2-(9Z,12Z-octadecadienoyl)-sn-glycero-3-phosphoethanolamine + H2O = 1-hexadecanoyl-sn-glycero-3-phosphoethanolamine + (9Z,12Z)-octadecadienoate + H(+)</text>
        <dbReference type="Rhea" id="RHEA:40815"/>
        <dbReference type="ChEBI" id="CHEBI:15377"/>
        <dbReference type="ChEBI" id="CHEBI:15378"/>
        <dbReference type="ChEBI" id="CHEBI:30245"/>
        <dbReference type="ChEBI" id="CHEBI:73004"/>
        <dbReference type="ChEBI" id="CHEBI:73008"/>
    </reaction>
    <physiologicalReaction direction="left-to-right" evidence="15">
        <dbReference type="Rhea" id="RHEA:40816"/>
    </physiologicalReaction>
</comment>
<dbReference type="SMART" id="SM00085">
    <property type="entry name" value="PA2c"/>
    <property type="match status" value="1"/>
</dbReference>
<keyword evidence="3 20" id="KW-0964">Secreted</keyword>
<keyword evidence="23" id="KW-1185">Reference proteome</keyword>
<accession>A0AAW1EIS4</accession>
<evidence type="ECO:0000256" key="19">
    <source>
        <dbReference type="RuleBase" id="RU003654"/>
    </source>
</evidence>
<comment type="subcellular location">
    <subcellularLocation>
        <location evidence="1 20">Secreted</location>
    </subcellularLocation>
</comment>
<name>A0AAW1EIS4_ZOAVI</name>
<evidence type="ECO:0000256" key="3">
    <source>
        <dbReference type="ARBA" id="ARBA00022525"/>
    </source>
</evidence>
<evidence type="ECO:0000256" key="10">
    <source>
        <dbReference type="ARBA" id="ARBA00048015"/>
    </source>
</evidence>
<feature type="signal peptide" evidence="20">
    <location>
        <begin position="1"/>
        <end position="19"/>
    </location>
</feature>
<dbReference type="InterPro" id="IPR016090">
    <property type="entry name" value="PLA2-like_dom"/>
</dbReference>
<feature type="binding site" evidence="17">
    <location>
        <position position="53"/>
    </location>
    <ligand>
        <name>Ca(2+)</name>
        <dbReference type="ChEBI" id="CHEBI:29108"/>
    </ligand>
</feature>
<feature type="active site" evidence="16">
    <location>
        <position position="124"/>
    </location>
</feature>
<comment type="catalytic activity">
    <reaction evidence="13">
        <text>1-hexadecanoyl-2-(5Z,8Z,11Z,14Z-eicosatetraenoyl)-sn-glycero-3-phosphocholine + H2O = 1-hexadecanoyl-sn-glycero-3-phosphocholine + (5Z,8Z,11Z,14Z)-eicosatetraenoate + H(+)</text>
        <dbReference type="Rhea" id="RHEA:40427"/>
        <dbReference type="ChEBI" id="CHEBI:15377"/>
        <dbReference type="ChEBI" id="CHEBI:15378"/>
        <dbReference type="ChEBI" id="CHEBI:32395"/>
        <dbReference type="ChEBI" id="CHEBI:72998"/>
        <dbReference type="ChEBI" id="CHEBI:73003"/>
    </reaction>
    <physiologicalReaction direction="left-to-right" evidence="13">
        <dbReference type="Rhea" id="RHEA:40428"/>
    </physiologicalReaction>
</comment>
<dbReference type="GO" id="GO:0005576">
    <property type="term" value="C:extracellular region"/>
    <property type="evidence" value="ECO:0007669"/>
    <property type="project" value="UniProtKB-SubCell"/>
</dbReference>
<feature type="active site" evidence="16">
    <location>
        <position position="71"/>
    </location>
</feature>
<dbReference type="InterPro" id="IPR033112">
    <property type="entry name" value="PLA2_Asp_AS"/>
</dbReference>
<gene>
    <name evidence="22" type="ORF">VZT92_018871</name>
</gene>
<dbReference type="Pfam" id="PF00068">
    <property type="entry name" value="Phospholip_A2_1"/>
    <property type="match status" value="1"/>
</dbReference>
<evidence type="ECO:0000256" key="14">
    <source>
        <dbReference type="ARBA" id="ARBA00048699"/>
    </source>
</evidence>
<feature type="chain" id="PRO_5043106655" description="Phospholipase A2" evidence="20">
    <location>
        <begin position="20"/>
        <end position="149"/>
    </location>
</feature>
<keyword evidence="7 20" id="KW-0443">Lipid metabolism</keyword>
<dbReference type="AlphaFoldDB" id="A0AAW1EIS4"/>
<keyword evidence="4 17" id="KW-0479">Metal-binding</keyword>
<feature type="disulfide bond" evidence="18">
    <location>
        <begin position="84"/>
        <end position="116"/>
    </location>
</feature>
<evidence type="ECO:0000256" key="11">
    <source>
        <dbReference type="ARBA" id="ARBA00048221"/>
    </source>
</evidence>
<keyword evidence="20" id="KW-0732">Signal</keyword>
<dbReference type="GO" id="GO:0047498">
    <property type="term" value="F:calcium-dependent phospholipase A2 activity"/>
    <property type="evidence" value="ECO:0007669"/>
    <property type="project" value="TreeGrafter"/>
</dbReference>
<comment type="catalytic activity">
    <reaction evidence="9">
        <text>N,1-dihexadecanoyl-2-(9Z,12Z-octadecadienoyl)-sn-glycero-3-phosphoethanolamine + H2O = N,1-dihexadecanoyl-sn-glycero-3-phosphoethanolamine + (9Z,12Z)-octadecadienoate + H(+)</text>
        <dbReference type="Rhea" id="RHEA:56424"/>
        <dbReference type="ChEBI" id="CHEBI:15377"/>
        <dbReference type="ChEBI" id="CHEBI:15378"/>
        <dbReference type="ChEBI" id="CHEBI:30245"/>
        <dbReference type="ChEBI" id="CHEBI:85334"/>
        <dbReference type="ChEBI" id="CHEBI:85335"/>
    </reaction>
    <physiologicalReaction direction="left-to-right" evidence="9">
        <dbReference type="Rhea" id="RHEA:56425"/>
    </physiologicalReaction>
</comment>
<feature type="disulfide bond" evidence="18">
    <location>
        <begin position="74"/>
        <end position="123"/>
    </location>
</feature>
<evidence type="ECO:0000256" key="1">
    <source>
        <dbReference type="ARBA" id="ARBA00004613"/>
    </source>
</evidence>
<sequence>MRLIHSMLILLLCRTRALLYRNRNVLQFRTMIICAQPDSWPLFDYADYGCYCGLGGSGTPVDDVDRCCEVHDQCYGDAMQHDDCVPILDNPYTKVYSYRCDEANKTFTCLNDNNPCEKFICECDRNAAMCFAKADYNEGNKNLPSERCT</sequence>
<dbReference type="SUPFAM" id="SSF48619">
    <property type="entry name" value="Phospholipase A2, PLA2"/>
    <property type="match status" value="1"/>
</dbReference>
<dbReference type="PANTHER" id="PTHR11716">
    <property type="entry name" value="PHOSPHOLIPASE A2 FAMILY MEMBER"/>
    <property type="match status" value="1"/>
</dbReference>
<comment type="similarity">
    <text evidence="19">Belongs to the phospholipase A2 family.</text>
</comment>
<dbReference type="GO" id="GO:0050482">
    <property type="term" value="P:arachidonate secretion"/>
    <property type="evidence" value="ECO:0007669"/>
    <property type="project" value="InterPro"/>
</dbReference>
<evidence type="ECO:0000256" key="20">
    <source>
        <dbReference type="RuleBase" id="RU361236"/>
    </source>
</evidence>
<evidence type="ECO:0000313" key="23">
    <source>
        <dbReference type="Proteomes" id="UP001488805"/>
    </source>
</evidence>
<organism evidence="22 23">
    <name type="scientific">Zoarces viviparus</name>
    <name type="common">Viviparous eelpout</name>
    <name type="synonym">Blennius viviparus</name>
    <dbReference type="NCBI Taxonomy" id="48416"/>
    <lineage>
        <taxon>Eukaryota</taxon>
        <taxon>Metazoa</taxon>
        <taxon>Chordata</taxon>
        <taxon>Craniata</taxon>
        <taxon>Vertebrata</taxon>
        <taxon>Euteleostomi</taxon>
        <taxon>Actinopterygii</taxon>
        <taxon>Neopterygii</taxon>
        <taxon>Teleostei</taxon>
        <taxon>Neoteleostei</taxon>
        <taxon>Acanthomorphata</taxon>
        <taxon>Eupercaria</taxon>
        <taxon>Perciformes</taxon>
        <taxon>Cottioidei</taxon>
        <taxon>Zoarcales</taxon>
        <taxon>Zoarcidae</taxon>
        <taxon>Zoarcinae</taxon>
        <taxon>Zoarces</taxon>
    </lineage>
</organism>
<dbReference type="EMBL" id="JBCEZU010000221">
    <property type="protein sequence ID" value="KAK9522403.1"/>
    <property type="molecule type" value="Genomic_DNA"/>
</dbReference>
<dbReference type="PANTHER" id="PTHR11716:SF94">
    <property type="entry name" value="PHOSPHOLIPASE A2"/>
    <property type="match status" value="1"/>
</dbReference>
<evidence type="ECO:0000259" key="21">
    <source>
        <dbReference type="SMART" id="SM00085"/>
    </source>
</evidence>
<feature type="disulfide bond" evidence="18">
    <location>
        <begin position="109"/>
        <end position="121"/>
    </location>
</feature>
<reference evidence="22 23" key="1">
    <citation type="journal article" date="2024" name="Genome Biol. Evol.">
        <title>Chromosome-level genome assembly of the viviparous eelpout Zoarces viviparus.</title>
        <authorList>
            <person name="Fuhrmann N."/>
            <person name="Brasseur M.V."/>
            <person name="Bakowski C.E."/>
            <person name="Podsiadlowski L."/>
            <person name="Prost S."/>
            <person name="Krehenwinkel H."/>
            <person name="Mayer C."/>
        </authorList>
    </citation>
    <scope>NUCLEOTIDE SEQUENCE [LARGE SCALE GENOMIC DNA]</scope>
    <source>
        <strain evidence="22">NO-MEL_2022_Ind0_liver</strain>
    </source>
</reference>
<dbReference type="InterPro" id="IPR036444">
    <property type="entry name" value="PLipase_A2_dom_sf"/>
</dbReference>
<comment type="catalytic activity">
    <reaction evidence="11">
        <text>N-hexadecanoyl-1,2-di-(9Z-octadecenoyl)-sn-glycero-3-phosphoethanolamine + H2O = N-hexadecanoyl-1-(9Z-octadecenoyl)-sn-glycero-3-phosphoethanolamine + (9Z)-octadecenoate + H(+)</text>
        <dbReference type="Rhea" id="RHEA:45424"/>
        <dbReference type="ChEBI" id="CHEBI:15377"/>
        <dbReference type="ChEBI" id="CHEBI:15378"/>
        <dbReference type="ChEBI" id="CHEBI:30823"/>
        <dbReference type="ChEBI" id="CHEBI:78097"/>
        <dbReference type="ChEBI" id="CHEBI:85217"/>
    </reaction>
    <physiologicalReaction direction="left-to-right" evidence="11">
        <dbReference type="Rhea" id="RHEA:45425"/>
    </physiologicalReaction>
</comment>
<keyword evidence="6 17" id="KW-0106">Calcium</keyword>
<comment type="catalytic activity">
    <reaction evidence="14">
        <text>1-hexadecanoyl-2-(9Z-octadecenoyl)-sn-glycero-3-phosphocholine + H2O = 1-hexadecanoyl-sn-glycero-3-phosphocholine + (9Z)-octadecenoate + H(+)</text>
        <dbReference type="Rhea" id="RHEA:38779"/>
        <dbReference type="ChEBI" id="CHEBI:15377"/>
        <dbReference type="ChEBI" id="CHEBI:15378"/>
        <dbReference type="ChEBI" id="CHEBI:30823"/>
        <dbReference type="ChEBI" id="CHEBI:72998"/>
        <dbReference type="ChEBI" id="CHEBI:73001"/>
    </reaction>
    <physiologicalReaction direction="left-to-right" evidence="14">
        <dbReference type="Rhea" id="RHEA:38780"/>
    </physiologicalReaction>
</comment>
<dbReference type="PROSITE" id="PS00119">
    <property type="entry name" value="PA2_ASP"/>
    <property type="match status" value="1"/>
</dbReference>
<evidence type="ECO:0000256" key="4">
    <source>
        <dbReference type="ARBA" id="ARBA00022723"/>
    </source>
</evidence>
<dbReference type="GO" id="GO:0005102">
    <property type="term" value="F:signaling receptor binding"/>
    <property type="evidence" value="ECO:0007669"/>
    <property type="project" value="UniProtKB-ARBA"/>
</dbReference>
<evidence type="ECO:0000256" key="15">
    <source>
        <dbReference type="ARBA" id="ARBA00049039"/>
    </source>
</evidence>
<evidence type="ECO:0000256" key="18">
    <source>
        <dbReference type="PIRSR" id="PIRSR601211-3"/>
    </source>
</evidence>
<dbReference type="PRINTS" id="PR00389">
    <property type="entry name" value="PHPHLIPASEA2"/>
</dbReference>
<keyword evidence="5 20" id="KW-0378">Hydrolase</keyword>
<dbReference type="FunFam" id="1.20.90.10:FF:000011">
    <property type="entry name" value="Phospholipase A(2)"/>
    <property type="match status" value="1"/>
</dbReference>
<evidence type="ECO:0000256" key="7">
    <source>
        <dbReference type="ARBA" id="ARBA00023098"/>
    </source>
</evidence>
<dbReference type="Gene3D" id="1.20.90.10">
    <property type="entry name" value="Phospholipase A2 domain"/>
    <property type="match status" value="1"/>
</dbReference>
<dbReference type="EC" id="3.1.1.4" evidence="2 20"/>
<dbReference type="GO" id="GO:0006644">
    <property type="term" value="P:phospholipid metabolic process"/>
    <property type="evidence" value="ECO:0007669"/>
    <property type="project" value="InterPro"/>
</dbReference>
<dbReference type="GO" id="GO:0005543">
    <property type="term" value="F:phospholipid binding"/>
    <property type="evidence" value="ECO:0007669"/>
    <property type="project" value="TreeGrafter"/>
</dbReference>
<evidence type="ECO:0000256" key="9">
    <source>
        <dbReference type="ARBA" id="ARBA00047535"/>
    </source>
</evidence>
<evidence type="ECO:0000256" key="17">
    <source>
        <dbReference type="PIRSR" id="PIRSR601211-2"/>
    </source>
</evidence>
<dbReference type="Proteomes" id="UP001488805">
    <property type="component" value="Unassembled WGS sequence"/>
</dbReference>
<evidence type="ECO:0000256" key="16">
    <source>
        <dbReference type="PIRSR" id="PIRSR601211-1"/>
    </source>
</evidence>
<protein>
    <recommendedName>
        <fullName evidence="2 20">Phospholipase A2</fullName>
        <ecNumber evidence="2 20">3.1.1.4</ecNumber>
    </recommendedName>
</protein>
<feature type="binding site" evidence="17">
    <location>
        <position position="55"/>
    </location>
    <ligand>
        <name>Ca(2+)</name>
        <dbReference type="ChEBI" id="CHEBI:29108"/>
    </ligand>
</feature>
<evidence type="ECO:0000256" key="6">
    <source>
        <dbReference type="ARBA" id="ARBA00022837"/>
    </source>
</evidence>
<comment type="catalytic activity">
    <reaction evidence="12">
        <text>1,2-dihexadecanoyl-sn-glycero-3-phosphocholine + H2O = 1-hexadecanoyl-sn-glycero-3-phosphocholine + hexadecanoate + H(+)</text>
        <dbReference type="Rhea" id="RHEA:41223"/>
        <dbReference type="ChEBI" id="CHEBI:7896"/>
        <dbReference type="ChEBI" id="CHEBI:15377"/>
        <dbReference type="ChEBI" id="CHEBI:15378"/>
        <dbReference type="ChEBI" id="CHEBI:72998"/>
        <dbReference type="ChEBI" id="CHEBI:72999"/>
    </reaction>
    <physiologicalReaction direction="left-to-right" evidence="12">
        <dbReference type="Rhea" id="RHEA:41224"/>
    </physiologicalReaction>
</comment>
<feature type="binding site" evidence="17">
    <location>
        <position position="51"/>
    </location>
    <ligand>
        <name>Ca(2+)</name>
        <dbReference type="ChEBI" id="CHEBI:29108"/>
    </ligand>
</feature>
<feature type="binding site" evidence="17">
    <location>
        <position position="72"/>
    </location>
    <ligand>
        <name>Ca(2+)</name>
        <dbReference type="ChEBI" id="CHEBI:29108"/>
    </ligand>
</feature>
<comment type="catalytic activity">
    <reaction evidence="20">
        <text>a 1,2-diacyl-sn-glycero-3-phosphocholine + H2O = a 1-acyl-sn-glycero-3-phosphocholine + a fatty acid + H(+)</text>
        <dbReference type="Rhea" id="RHEA:15801"/>
        <dbReference type="ChEBI" id="CHEBI:15377"/>
        <dbReference type="ChEBI" id="CHEBI:15378"/>
        <dbReference type="ChEBI" id="CHEBI:28868"/>
        <dbReference type="ChEBI" id="CHEBI:57643"/>
        <dbReference type="ChEBI" id="CHEBI:58168"/>
        <dbReference type="EC" id="3.1.1.4"/>
    </reaction>
</comment>
<dbReference type="InterPro" id="IPR001211">
    <property type="entry name" value="PLA2"/>
</dbReference>
<evidence type="ECO:0000256" key="12">
    <source>
        <dbReference type="ARBA" id="ARBA00048227"/>
    </source>
</evidence>
<evidence type="ECO:0000256" key="2">
    <source>
        <dbReference type="ARBA" id="ARBA00013278"/>
    </source>
</evidence>